<dbReference type="PROSITE" id="PS00639">
    <property type="entry name" value="THIOL_PROTEASE_HIS"/>
    <property type="match status" value="1"/>
</dbReference>
<feature type="domain" description="Cathepsin propeptide inhibitor" evidence="6">
    <location>
        <begin position="68"/>
        <end position="126"/>
    </location>
</feature>
<evidence type="ECO:0000313" key="7">
    <source>
        <dbReference type="EMBL" id="CAE7268587.1"/>
    </source>
</evidence>
<dbReference type="PROSITE" id="PS00640">
    <property type="entry name" value="THIOL_PROTEASE_ASN"/>
    <property type="match status" value="1"/>
</dbReference>
<dbReference type="InterPro" id="IPR025660">
    <property type="entry name" value="Pept_his_AS"/>
</dbReference>
<keyword evidence="2" id="KW-0865">Zymogen</keyword>
<dbReference type="InterPro" id="IPR039417">
    <property type="entry name" value="Peptidase_C1A_papain-like"/>
</dbReference>
<accession>A0A812N113</accession>
<dbReference type="EMBL" id="CAJNDS010001635">
    <property type="protein sequence ID" value="CAE7268587.1"/>
    <property type="molecule type" value="Genomic_DNA"/>
</dbReference>
<reference evidence="7" key="1">
    <citation type="submission" date="2021-02" db="EMBL/GenBank/DDBJ databases">
        <authorList>
            <person name="Dougan E. K."/>
            <person name="Rhodes N."/>
            <person name="Thang M."/>
            <person name="Chan C."/>
        </authorList>
    </citation>
    <scope>NUCLEOTIDE SEQUENCE</scope>
</reference>
<evidence type="ECO:0000256" key="3">
    <source>
        <dbReference type="ARBA" id="ARBA00023157"/>
    </source>
</evidence>
<comment type="similarity">
    <text evidence="1">Belongs to the peptidase C1 family.</text>
</comment>
<proteinExistence type="inferred from homology"/>
<dbReference type="InterPro" id="IPR013201">
    <property type="entry name" value="Prot_inhib_I29"/>
</dbReference>
<comment type="caution">
    <text evidence="7">The sequence shown here is derived from an EMBL/GenBank/DDBJ whole genome shotgun (WGS) entry which is preliminary data.</text>
</comment>
<dbReference type="OrthoDB" id="190265at2759"/>
<feature type="domain" description="Peptidase C1A papain C-terminal" evidence="5">
    <location>
        <begin position="155"/>
        <end position="382"/>
    </location>
</feature>
<dbReference type="PRINTS" id="PR00705">
    <property type="entry name" value="PAPAIN"/>
</dbReference>
<dbReference type="Pfam" id="PF00112">
    <property type="entry name" value="Peptidase_C1"/>
    <property type="match status" value="1"/>
</dbReference>
<dbReference type="InterPro" id="IPR013128">
    <property type="entry name" value="Peptidase_C1A"/>
</dbReference>
<evidence type="ECO:0000256" key="1">
    <source>
        <dbReference type="ARBA" id="ARBA00008455"/>
    </source>
</evidence>
<dbReference type="GO" id="GO:0006508">
    <property type="term" value="P:proteolysis"/>
    <property type="evidence" value="ECO:0007669"/>
    <property type="project" value="InterPro"/>
</dbReference>
<dbReference type="InterPro" id="IPR000668">
    <property type="entry name" value="Peptidase_C1A_C"/>
</dbReference>
<name>A0A812N113_9DINO</name>
<feature type="chain" id="PRO_5033027929" evidence="4">
    <location>
        <begin position="18"/>
        <end position="422"/>
    </location>
</feature>
<gene>
    <name evidence="7" type="primary">Ctsh</name>
    <name evidence="7" type="ORF">SNAT2548_LOCUS14248</name>
</gene>
<keyword evidence="8" id="KW-1185">Reference proteome</keyword>
<dbReference type="SMART" id="SM00848">
    <property type="entry name" value="Inhibitor_I29"/>
    <property type="match status" value="1"/>
</dbReference>
<protein>
    <submittedName>
        <fullName evidence="7">Ctsh protein</fullName>
    </submittedName>
</protein>
<evidence type="ECO:0000256" key="2">
    <source>
        <dbReference type="ARBA" id="ARBA00023145"/>
    </source>
</evidence>
<dbReference type="Gene3D" id="3.90.70.10">
    <property type="entry name" value="Cysteine proteinases"/>
    <property type="match status" value="1"/>
</dbReference>
<dbReference type="PROSITE" id="PS00139">
    <property type="entry name" value="THIOL_PROTEASE_CYS"/>
    <property type="match status" value="1"/>
</dbReference>
<dbReference type="SUPFAM" id="SSF54001">
    <property type="entry name" value="Cysteine proteinases"/>
    <property type="match status" value="1"/>
</dbReference>
<feature type="signal peptide" evidence="4">
    <location>
        <begin position="1"/>
        <end position="17"/>
    </location>
</feature>
<sequence>MMRRCLLAVVLVHHAQGELLCERAGACAPREEESSILLHTRLTKANVSKHMSGGKRLNAEKPPQDYSFERYMKDFGKDYDPASSEYAERKEAFEVALKAVQAHNADASQTYKLGLNVFSDWSAKELKSLRGLKKMKKEASAFKVKPLNPHKPEKYPKKVDWRESYPSVSPAKNQGHCGSCWAFATAGVVETCAAIASGVLTILSPQQLVSCAENKFHCGGTGGCQGSTAEIAMDYIIKNGMTYEDVIPYGDFFGNGPKCSIQMQFHAMAYKMVTIQGWVKTETNSLEDVMHALVNYGSLAISVDASDWSAYSSGIANPCKGKDNVDIDHAVNLVGYGEEDGMLFWIVRNSWGATWGENGYIRLERQGKKKECYMDKTPHHGSACEADPDTPVEVCGTCGILYDVSYPEGCEVVGAGKGAVDR</sequence>
<evidence type="ECO:0000259" key="5">
    <source>
        <dbReference type="SMART" id="SM00645"/>
    </source>
</evidence>
<dbReference type="CDD" id="cd02248">
    <property type="entry name" value="Peptidase_C1A"/>
    <property type="match status" value="1"/>
</dbReference>
<organism evidence="7 8">
    <name type="scientific">Symbiodinium natans</name>
    <dbReference type="NCBI Taxonomy" id="878477"/>
    <lineage>
        <taxon>Eukaryota</taxon>
        <taxon>Sar</taxon>
        <taxon>Alveolata</taxon>
        <taxon>Dinophyceae</taxon>
        <taxon>Suessiales</taxon>
        <taxon>Symbiodiniaceae</taxon>
        <taxon>Symbiodinium</taxon>
    </lineage>
</organism>
<dbReference type="InterPro" id="IPR038765">
    <property type="entry name" value="Papain-like_cys_pep_sf"/>
</dbReference>
<dbReference type="SMART" id="SM00645">
    <property type="entry name" value="Pept_C1"/>
    <property type="match status" value="1"/>
</dbReference>
<dbReference type="PANTHER" id="PTHR12411">
    <property type="entry name" value="CYSTEINE PROTEASE FAMILY C1-RELATED"/>
    <property type="match status" value="1"/>
</dbReference>
<dbReference type="Proteomes" id="UP000604046">
    <property type="component" value="Unassembled WGS sequence"/>
</dbReference>
<evidence type="ECO:0000313" key="8">
    <source>
        <dbReference type="Proteomes" id="UP000604046"/>
    </source>
</evidence>
<dbReference type="AlphaFoldDB" id="A0A812N113"/>
<keyword evidence="4" id="KW-0732">Signal</keyword>
<evidence type="ECO:0000259" key="6">
    <source>
        <dbReference type="SMART" id="SM00848"/>
    </source>
</evidence>
<dbReference type="InterPro" id="IPR025661">
    <property type="entry name" value="Pept_asp_AS"/>
</dbReference>
<keyword evidence="3" id="KW-1015">Disulfide bond</keyword>
<dbReference type="GO" id="GO:0008234">
    <property type="term" value="F:cysteine-type peptidase activity"/>
    <property type="evidence" value="ECO:0007669"/>
    <property type="project" value="InterPro"/>
</dbReference>
<evidence type="ECO:0000256" key="4">
    <source>
        <dbReference type="SAM" id="SignalP"/>
    </source>
</evidence>
<dbReference type="InterPro" id="IPR000169">
    <property type="entry name" value="Pept_cys_AS"/>
</dbReference>
<dbReference type="Pfam" id="PF08246">
    <property type="entry name" value="Inhibitor_I29"/>
    <property type="match status" value="1"/>
</dbReference>